<dbReference type="PANTHER" id="PTHR34071">
    <property type="entry name" value="5-NITROIMIDAZOLE ANTIBIOTICS RESISTANCE PROTEIN, NIMA-FAMILY-RELATED PROTEIN-RELATED"/>
    <property type="match status" value="1"/>
</dbReference>
<protein>
    <submittedName>
        <fullName evidence="1">Pyridoxamine 5'-phosphate oxidase family protein</fullName>
    </submittedName>
</protein>
<name>A0ABS0LQW0_9LACT</name>
<dbReference type="EMBL" id="JACBXQ010000003">
    <property type="protein sequence ID" value="MBG9986523.1"/>
    <property type="molecule type" value="Genomic_DNA"/>
</dbReference>
<dbReference type="Pfam" id="PF12900">
    <property type="entry name" value="Pyridox_ox_2"/>
    <property type="match status" value="1"/>
</dbReference>
<keyword evidence="2" id="KW-1185">Reference proteome</keyword>
<dbReference type="InterPro" id="IPR012349">
    <property type="entry name" value="Split_barrel_FMN-bd"/>
</dbReference>
<evidence type="ECO:0000313" key="2">
    <source>
        <dbReference type="Proteomes" id="UP000721415"/>
    </source>
</evidence>
<dbReference type="Gene3D" id="2.30.110.10">
    <property type="entry name" value="Electron Transport, Fmn-binding Protein, Chain A"/>
    <property type="match status" value="1"/>
</dbReference>
<evidence type="ECO:0000313" key="1">
    <source>
        <dbReference type="EMBL" id="MBG9986523.1"/>
    </source>
</evidence>
<proteinExistence type="predicted"/>
<dbReference type="RefSeq" id="WP_197115437.1">
    <property type="nucleotide sequence ID" value="NZ_JACBXQ010000003.1"/>
</dbReference>
<organism evidence="1 2">
    <name type="scientific">Facklamia lactis</name>
    <dbReference type="NCBI Taxonomy" id="2749967"/>
    <lineage>
        <taxon>Bacteria</taxon>
        <taxon>Bacillati</taxon>
        <taxon>Bacillota</taxon>
        <taxon>Bacilli</taxon>
        <taxon>Lactobacillales</taxon>
        <taxon>Aerococcaceae</taxon>
        <taxon>Facklamia</taxon>
    </lineage>
</organism>
<dbReference type="Proteomes" id="UP000721415">
    <property type="component" value="Unassembled WGS sequence"/>
</dbReference>
<dbReference type="InterPro" id="IPR024747">
    <property type="entry name" value="Pyridox_Oxase-rel"/>
</dbReference>
<dbReference type="SUPFAM" id="SSF50475">
    <property type="entry name" value="FMN-binding split barrel"/>
    <property type="match status" value="1"/>
</dbReference>
<gene>
    <name evidence="1" type="ORF">HZY91_06390</name>
</gene>
<dbReference type="PANTHER" id="PTHR34071:SF2">
    <property type="entry name" value="FLAVIN-NUCLEOTIDE-BINDING PROTEIN"/>
    <property type="match status" value="1"/>
</dbReference>
<sequence length="198" mass="22732">MTDIHNPMRRDDREMPADFAYYVIDKSTFGTLAIPDQPYPYSLPLSIARVGQTLYFHSANEGKKVTLLNDEPKVCISFVGEVSVPNLYSDQEIKDIEANPNEWSKLARTVFTTQFESAIVYGTIRKITDPKELRKGLRAIAKKYVSNRYPLVDKAINTALDRVQVYAIDINHLTGKRKKYDSQGIEMKNSRGWPELYY</sequence>
<reference evidence="1 2" key="1">
    <citation type="submission" date="2020-07" db="EMBL/GenBank/DDBJ databases">
        <title>Facklamia lactis sp. nov., isolated from raw milk.</title>
        <authorList>
            <person name="Doll E.V."/>
            <person name="Huptas C."/>
            <person name="Staib L."/>
            <person name="Wenning M."/>
            <person name="Scherer S."/>
        </authorList>
    </citation>
    <scope>NUCLEOTIDE SEQUENCE [LARGE SCALE GENOMIC DNA]</scope>
    <source>
        <strain evidence="1 2">DSM 111018</strain>
    </source>
</reference>
<accession>A0ABS0LQW0</accession>
<comment type="caution">
    <text evidence="1">The sequence shown here is derived from an EMBL/GenBank/DDBJ whole genome shotgun (WGS) entry which is preliminary data.</text>
</comment>